<name>A0A026W9C3_OOCBI</name>
<proteinExistence type="predicted"/>
<evidence type="ECO:0000313" key="1">
    <source>
        <dbReference type="EMBL" id="EZA52702.1"/>
    </source>
</evidence>
<accession>A0A026W9C3</accession>
<organism evidence="1 2">
    <name type="scientific">Ooceraea biroi</name>
    <name type="common">Clonal raider ant</name>
    <name type="synonym">Cerapachys biroi</name>
    <dbReference type="NCBI Taxonomy" id="2015173"/>
    <lineage>
        <taxon>Eukaryota</taxon>
        <taxon>Metazoa</taxon>
        <taxon>Ecdysozoa</taxon>
        <taxon>Arthropoda</taxon>
        <taxon>Hexapoda</taxon>
        <taxon>Insecta</taxon>
        <taxon>Pterygota</taxon>
        <taxon>Neoptera</taxon>
        <taxon>Endopterygota</taxon>
        <taxon>Hymenoptera</taxon>
        <taxon>Apocrita</taxon>
        <taxon>Aculeata</taxon>
        <taxon>Formicoidea</taxon>
        <taxon>Formicidae</taxon>
        <taxon>Dorylinae</taxon>
        <taxon>Ooceraea</taxon>
    </lineage>
</organism>
<reference evidence="1 2" key="1">
    <citation type="journal article" date="2014" name="Curr. Biol.">
        <title>The genome of the clonal raider ant Cerapachys biroi.</title>
        <authorList>
            <person name="Oxley P.R."/>
            <person name="Ji L."/>
            <person name="Fetter-Pruneda I."/>
            <person name="McKenzie S.K."/>
            <person name="Li C."/>
            <person name="Hu H."/>
            <person name="Zhang G."/>
            <person name="Kronauer D.J."/>
        </authorList>
    </citation>
    <scope>NUCLEOTIDE SEQUENCE [LARGE SCALE GENOMIC DNA]</scope>
</reference>
<keyword evidence="2" id="KW-1185">Reference proteome</keyword>
<gene>
    <name evidence="1" type="ORF">X777_07083</name>
</gene>
<evidence type="ECO:0000313" key="2">
    <source>
        <dbReference type="Proteomes" id="UP000053097"/>
    </source>
</evidence>
<protein>
    <submittedName>
        <fullName evidence="1">Uncharacterized protein</fullName>
    </submittedName>
</protein>
<dbReference type="AlphaFoldDB" id="A0A026W9C3"/>
<dbReference type="EMBL" id="KK107321">
    <property type="protein sequence ID" value="EZA52702.1"/>
    <property type="molecule type" value="Genomic_DNA"/>
</dbReference>
<dbReference type="Proteomes" id="UP000053097">
    <property type="component" value="Unassembled WGS sequence"/>
</dbReference>
<sequence length="98" mass="11333">MNDGENERNNVLCLLLDEVMEPELDELEVREQTKDVLDEIPKVDVSRILRDDLQLPVLSHEAATWQKKKLPEATSRSVKMLNDVHANIMKGLENQLRK</sequence>